<keyword evidence="2" id="KW-0597">Phosphoprotein</keyword>
<evidence type="ECO:0000256" key="5">
    <source>
        <dbReference type="ARBA" id="ARBA00023159"/>
    </source>
</evidence>
<feature type="compositionally biased region" description="Basic and acidic residues" evidence="9">
    <location>
        <begin position="362"/>
        <end position="377"/>
    </location>
</feature>
<keyword evidence="3 8" id="KW-0694">RNA-binding</keyword>
<dbReference type="Proteomes" id="UP000752171">
    <property type="component" value="Unassembled WGS sequence"/>
</dbReference>
<feature type="region of interest" description="Disordered" evidence="9">
    <location>
        <begin position="251"/>
        <end position="390"/>
    </location>
</feature>
<dbReference type="GO" id="GO:0005634">
    <property type="term" value="C:nucleus"/>
    <property type="evidence" value="ECO:0007669"/>
    <property type="project" value="UniProtKB-SubCell"/>
</dbReference>
<dbReference type="PANTHER" id="PTHR15528:SF5">
    <property type="entry name" value="PEROXISOME PROLIFERATOR-ACTIVATED RECEPTOR GAMMA COACTIVATOR-RELATED PROTEIN 1"/>
    <property type="match status" value="1"/>
</dbReference>
<dbReference type="Pfam" id="PF00076">
    <property type="entry name" value="RRM_1"/>
    <property type="match status" value="1"/>
</dbReference>
<evidence type="ECO:0000256" key="1">
    <source>
        <dbReference type="ARBA" id="ARBA00004123"/>
    </source>
</evidence>
<dbReference type="GeneID" id="103032399"/>
<feature type="compositionally biased region" description="Basic and acidic residues" evidence="9">
    <location>
        <begin position="420"/>
        <end position="442"/>
    </location>
</feature>
<dbReference type="InterPro" id="IPR034605">
    <property type="entry name" value="PGC-1"/>
</dbReference>
<dbReference type="CTD" id="23082"/>
<keyword evidence="5" id="KW-0010">Activator</keyword>
<name>A0A8T2M2F0_ASTMX</name>
<dbReference type="KEGG" id="amex:103032399"/>
<feature type="compositionally biased region" description="Basic and acidic residues" evidence="9">
    <location>
        <begin position="492"/>
        <end position="509"/>
    </location>
</feature>
<feature type="compositionally biased region" description="Basic and acidic residues" evidence="9">
    <location>
        <begin position="311"/>
        <end position="322"/>
    </location>
</feature>
<evidence type="ECO:0000256" key="8">
    <source>
        <dbReference type="PROSITE-ProRule" id="PRU00176"/>
    </source>
</evidence>
<dbReference type="InterPro" id="IPR035979">
    <property type="entry name" value="RBD_domain_sf"/>
</dbReference>
<protein>
    <submittedName>
        <fullName evidence="11">Peroxisome proliferator-activated receptor gamma coactivator-related protein 1-like isoform X2</fullName>
    </submittedName>
</protein>
<evidence type="ECO:0000256" key="9">
    <source>
        <dbReference type="SAM" id="MobiDB-lite"/>
    </source>
</evidence>
<gene>
    <name evidence="11" type="primary">PPRC1</name>
    <name evidence="11" type="ORF">AMEX_G9643</name>
</gene>
<feature type="domain" description="RRM" evidence="10">
    <location>
        <begin position="1170"/>
        <end position="1244"/>
    </location>
</feature>
<accession>A0A8T2M2F0</accession>
<feature type="region of interest" description="Disordered" evidence="9">
    <location>
        <begin position="982"/>
        <end position="1155"/>
    </location>
</feature>
<feature type="compositionally biased region" description="Basic and acidic residues" evidence="9">
    <location>
        <begin position="330"/>
        <end position="343"/>
    </location>
</feature>
<reference evidence="11 12" key="1">
    <citation type="submission" date="2021-07" db="EMBL/GenBank/DDBJ databases">
        <authorList>
            <person name="Imarazene B."/>
            <person name="Zahm M."/>
            <person name="Klopp C."/>
            <person name="Cabau C."/>
            <person name="Beille S."/>
            <person name="Jouanno E."/>
            <person name="Castinel A."/>
            <person name="Lluch J."/>
            <person name="Gil L."/>
            <person name="Kuchtly C."/>
            <person name="Lopez Roques C."/>
            <person name="Donnadieu C."/>
            <person name="Parrinello H."/>
            <person name="Journot L."/>
            <person name="Du K."/>
            <person name="Schartl M."/>
            <person name="Retaux S."/>
            <person name="Guiguen Y."/>
        </authorList>
    </citation>
    <scope>NUCLEOTIDE SEQUENCE [LARGE SCALE GENOMIC DNA]</scope>
    <source>
        <strain evidence="11">Pach_M1</strain>
        <tissue evidence="11">Testis</tissue>
    </source>
</reference>
<feature type="compositionally biased region" description="Low complexity" evidence="9">
    <location>
        <begin position="444"/>
        <end position="453"/>
    </location>
</feature>
<dbReference type="GO" id="GO:0003712">
    <property type="term" value="F:transcription coregulator activity"/>
    <property type="evidence" value="ECO:0007669"/>
    <property type="project" value="InterPro"/>
</dbReference>
<feature type="region of interest" description="Disordered" evidence="9">
    <location>
        <begin position="404"/>
        <end position="598"/>
    </location>
</feature>
<dbReference type="InterPro" id="IPR012677">
    <property type="entry name" value="Nucleotide-bd_a/b_plait_sf"/>
</dbReference>
<feature type="compositionally biased region" description="Basic residues" evidence="9">
    <location>
        <begin position="1112"/>
        <end position="1136"/>
    </location>
</feature>
<dbReference type="GO" id="GO:0045944">
    <property type="term" value="P:positive regulation of transcription by RNA polymerase II"/>
    <property type="evidence" value="ECO:0007669"/>
    <property type="project" value="TreeGrafter"/>
</dbReference>
<proteinExistence type="predicted"/>
<dbReference type="SUPFAM" id="SSF54928">
    <property type="entry name" value="RNA-binding domain, RBD"/>
    <property type="match status" value="1"/>
</dbReference>
<feature type="compositionally biased region" description="Low complexity" evidence="9">
    <location>
        <begin position="1039"/>
        <end position="1057"/>
    </location>
</feature>
<evidence type="ECO:0000313" key="11">
    <source>
        <dbReference type="EMBL" id="KAG9275161.1"/>
    </source>
</evidence>
<dbReference type="SMART" id="SM00360">
    <property type="entry name" value="RRM"/>
    <property type="match status" value="1"/>
</dbReference>
<dbReference type="GO" id="GO:0003723">
    <property type="term" value="F:RNA binding"/>
    <property type="evidence" value="ECO:0007669"/>
    <property type="project" value="UniProtKB-UniRule"/>
</dbReference>
<feature type="compositionally biased region" description="Low complexity" evidence="9">
    <location>
        <begin position="1098"/>
        <end position="1111"/>
    </location>
</feature>
<keyword evidence="7" id="KW-0539">Nucleus</keyword>
<evidence type="ECO:0000313" key="12">
    <source>
        <dbReference type="Proteomes" id="UP000752171"/>
    </source>
</evidence>
<keyword evidence="6" id="KW-0804">Transcription</keyword>
<dbReference type="PANTHER" id="PTHR15528">
    <property type="entry name" value="PEROXISOME PROLIFERATOR ACTIVATED RECEPTOR GAMMA COACTIVATOR 1 PGC-1 -RELATED"/>
    <property type="match status" value="1"/>
</dbReference>
<feature type="compositionally biased region" description="Basic and acidic residues" evidence="9">
    <location>
        <begin position="252"/>
        <end position="261"/>
    </location>
</feature>
<evidence type="ECO:0000256" key="4">
    <source>
        <dbReference type="ARBA" id="ARBA00023015"/>
    </source>
</evidence>
<evidence type="ECO:0000259" key="10">
    <source>
        <dbReference type="PROSITE" id="PS50102"/>
    </source>
</evidence>
<keyword evidence="11" id="KW-0675">Receptor</keyword>
<dbReference type="Gene3D" id="3.30.70.330">
    <property type="match status" value="1"/>
</dbReference>
<comment type="subcellular location">
    <subcellularLocation>
        <location evidence="1">Nucleus</location>
    </subcellularLocation>
</comment>
<evidence type="ECO:0000256" key="7">
    <source>
        <dbReference type="ARBA" id="ARBA00023242"/>
    </source>
</evidence>
<dbReference type="InterPro" id="IPR000504">
    <property type="entry name" value="RRM_dom"/>
</dbReference>
<sequence>MAARWGTGEEILNPCNMEYFSTANLDEQAEILQDGLCGLQHHGLDTGDTLEALQSCLDPSILSIFEQGPNGEVKIDLDDESEATLLTALTDILDNVDDSNLSPFDTLPDASLKISLSRSPPEKESLLSSRQFSGKTLPFTTNGFLQRCDSEEDDSFSMLKHDLSVSSIEESDFCLPMILEQDGQSMSITLGELVKHIHPCSMTVCVDGEEQLLPEGGIVLEVVDNGEHGEPILAIPDISAPLSLSSLDPIEEEQRVPEKSPQKVCKPELTPEEDAISSGIVKDDSIGNVINEHPKKESSKKCQSKKKKKQKMEETQPVERRVLRSTSHKKPVEEPKKEPEKELKKKKKKVTFAPAPTVNVSEVEKSSEVKTEAKPTKENPSAVLISDTPTTQVLPVVAFAEVMEPVPEEKQPPTAVPLEKSGEIDVPYKEEPAVSQLKEPKPKSLSLQQYRLLRQNKKPPPPEKTGDNSTKWPLLPEAPRELPPIPCLPDPNLRDPRRTATTPVKKELTPEIMPAWQPRGPAAPPTPEALLVPPASMLASSRKTEPPKPVCPSPTKPAENLPAATTHHPSPSVQPNPQNLPISSLPENTIPSKVSPAAKQTPLETPSLLVATTNGAAGQAKCLQDNALTSDQALKLTSSVLPVKVEGVSKPQTMTEITTITTTNVQTPNVVPIKPNAAVPLKSVADQRVGAPVPESGKLTLSVSVSKPTVGSQRPLAPIAAQPFTSAPIQARIVKLAEQMRLASTPVPKAKSTTAELIESFTSEIGIEASDLISLLEQFEETQPKEKQSVPEVCGRAAAVGNSSVEQHAETKALKKASSPDLGSTAGLTPPATPPHQMWKPLAPVALLGNPKKSEMLKPTLTKAIQIEPRPLPAGKIPSRPQTTVISGPAQPFSLDHDYCFVPKEASQNELGNRWNIKQQSGIVIKSVELPLSKQGFKEHESKCITTPAAVESLTRNLKPAQPPQCKSQSKTELLASTITVTPDASPNASPDRMDSECSLQDEEGSRHHRLKEYTKRSPSPYHNKRGRSRRTYRKRLHSSSGSRSSSSESSRSCSHSPAKKRCRPGRSGGSSRSPSRYRARSRSFSRSPSPPCRRRYSYSSSCSGSWSQSRSRSRSRSRSYSRSRSRSPANRHSHWNTRLSPREVDHHYDSRENNEQMNWRKEKAIEERRVVYVGRIHGGMTRKELRERFSYFGEIEDCTVHFREKGDNYGFVTYYNTKDAFNAIENGSKIRQSNELPFDLCFGGRRQFCKTGYADLDSNQDFEPAPAKRKFDALDFDTLLKQAQRNLKR</sequence>
<evidence type="ECO:0000256" key="3">
    <source>
        <dbReference type="ARBA" id="ARBA00022884"/>
    </source>
</evidence>
<evidence type="ECO:0000256" key="6">
    <source>
        <dbReference type="ARBA" id="ARBA00023163"/>
    </source>
</evidence>
<keyword evidence="4" id="KW-0805">Transcription regulation</keyword>
<dbReference type="EMBL" id="JAICCE010000007">
    <property type="protein sequence ID" value="KAG9275161.1"/>
    <property type="molecule type" value="Genomic_DNA"/>
</dbReference>
<feature type="compositionally biased region" description="Basic and acidic residues" evidence="9">
    <location>
        <begin position="1141"/>
        <end position="1155"/>
    </location>
</feature>
<dbReference type="PROSITE" id="PS50102">
    <property type="entry name" value="RRM"/>
    <property type="match status" value="1"/>
</dbReference>
<comment type="caution">
    <text evidence="11">The sequence shown here is derived from an EMBL/GenBank/DDBJ whole genome shotgun (WGS) entry which is preliminary data.</text>
</comment>
<feature type="compositionally biased region" description="Basic residues" evidence="9">
    <location>
        <begin position="1023"/>
        <end position="1038"/>
    </location>
</feature>
<feature type="compositionally biased region" description="Polar residues" evidence="9">
    <location>
        <begin position="567"/>
        <end position="592"/>
    </location>
</feature>
<feature type="region of interest" description="Disordered" evidence="9">
    <location>
        <begin position="801"/>
        <end position="838"/>
    </location>
</feature>
<organism evidence="11 12">
    <name type="scientific">Astyanax mexicanus</name>
    <name type="common">Blind cave fish</name>
    <name type="synonym">Astyanax fasciatus mexicanus</name>
    <dbReference type="NCBI Taxonomy" id="7994"/>
    <lineage>
        <taxon>Eukaryota</taxon>
        <taxon>Metazoa</taxon>
        <taxon>Chordata</taxon>
        <taxon>Craniata</taxon>
        <taxon>Vertebrata</taxon>
        <taxon>Euteleostomi</taxon>
        <taxon>Actinopterygii</taxon>
        <taxon>Neopterygii</taxon>
        <taxon>Teleostei</taxon>
        <taxon>Ostariophysi</taxon>
        <taxon>Characiformes</taxon>
        <taxon>Characoidei</taxon>
        <taxon>Acestrorhamphidae</taxon>
        <taxon>Acestrorhamphinae</taxon>
        <taxon>Astyanax</taxon>
    </lineage>
</organism>
<dbReference type="OrthoDB" id="10047851at2759"/>
<evidence type="ECO:0000256" key="2">
    <source>
        <dbReference type="ARBA" id="ARBA00022553"/>
    </source>
</evidence>